<evidence type="ECO:0000313" key="8">
    <source>
        <dbReference type="EMBL" id="KKB57737.1"/>
    </source>
</evidence>
<dbReference type="HOGENOM" id="CLU_006332_10_3_10"/>
<feature type="modified residue" description="3-oxoalanine (Ser)" evidence="5">
    <location>
        <position position="83"/>
    </location>
</feature>
<dbReference type="GO" id="GO:0004065">
    <property type="term" value="F:arylsulfatase activity"/>
    <property type="evidence" value="ECO:0007669"/>
    <property type="project" value="TreeGrafter"/>
</dbReference>
<dbReference type="RefSeq" id="WP_046145555.1">
    <property type="nucleotide sequence ID" value="NZ_KQ033912.1"/>
</dbReference>
<dbReference type="PROSITE" id="PS51257">
    <property type="entry name" value="PROKAR_LIPOPROTEIN"/>
    <property type="match status" value="1"/>
</dbReference>
<dbReference type="Pfam" id="PF00884">
    <property type="entry name" value="Sulfatase"/>
    <property type="match status" value="1"/>
</dbReference>
<dbReference type="CDD" id="cd16143">
    <property type="entry name" value="ARS_like"/>
    <property type="match status" value="1"/>
</dbReference>
<evidence type="ECO:0000256" key="1">
    <source>
        <dbReference type="ARBA" id="ARBA00008779"/>
    </source>
</evidence>
<accession>A0A0F5JJW6</accession>
<sequence>MNKLIKNRGLLLSLGSLAVFSSCAQQQPQEAKKPNIVFIFADDMGYGDVSALNENSKIKTTNIDRIANEGVIFTDAHSSSSVSTPSRYSVLTGRYNWRSDLKSGVLMGYNKALIAPDRRTIASVLRDQGYQTACIGKWHLGWDWNNIEAGPDSVDFSKPISNGPTTRGFDYFYGIIASLDMAPYVYVENDMPTALPDRVTVNDGMKYWRKGPTASDFDHEQTLPNFINRAVDYIHDKSKEDKPFYLYLPLPAPHTPILPIKEYQGKSGLNPYGDFVLMVDDMVGKVMKALKDAGVDDNTILVFSTDNGCSPQAKFDELQEKGHYPSYIYRGHKADLFDGGHRIPCVVRWPAQVKSHTVSQTVCLTDFFATFAAVADYQLKDSEGEDSYNILPLLLNEKESNVIREATVHHSINGDFTIRKGEWKLLLSPGSGGWSFPRPGTDDDVIKTLPLVQLYNMKDDPAETKNVYAEHPEIVKELKELMIKYVREGRSTPGVPQKNDGPEVWKQLSWIEE</sequence>
<gene>
    <name evidence="8" type="ORF">HMPREF1535_01184</name>
</gene>
<keyword evidence="6" id="KW-0732">Signal</keyword>
<evidence type="ECO:0000256" key="2">
    <source>
        <dbReference type="ARBA" id="ARBA00022723"/>
    </source>
</evidence>
<keyword evidence="2" id="KW-0479">Metal-binding</keyword>
<dbReference type="PATRIC" id="fig|927665.4.peg.1209"/>
<dbReference type="InterPro" id="IPR000917">
    <property type="entry name" value="Sulfatase_N"/>
</dbReference>
<evidence type="ECO:0000259" key="7">
    <source>
        <dbReference type="Pfam" id="PF00884"/>
    </source>
</evidence>
<comment type="similarity">
    <text evidence="1">Belongs to the sulfatase family.</text>
</comment>
<evidence type="ECO:0000256" key="6">
    <source>
        <dbReference type="SAM" id="SignalP"/>
    </source>
</evidence>
<evidence type="ECO:0000256" key="4">
    <source>
        <dbReference type="ARBA" id="ARBA00022837"/>
    </source>
</evidence>
<reference evidence="8 9" key="1">
    <citation type="submission" date="2013-04" db="EMBL/GenBank/DDBJ databases">
        <title>The Genome Sequence of Parabacteroides goldsteinii DSM 19448.</title>
        <authorList>
            <consortium name="The Broad Institute Genomics Platform"/>
            <person name="Earl A."/>
            <person name="Ward D."/>
            <person name="Feldgarden M."/>
            <person name="Gevers D."/>
            <person name="Martens E."/>
            <person name="Sakamoto M."/>
            <person name="Benno Y."/>
            <person name="Song Y."/>
            <person name="Liu C."/>
            <person name="Lee J."/>
            <person name="Bolanos M."/>
            <person name="Vaisanen M.L."/>
            <person name="Finegold S.M."/>
            <person name="Walker B."/>
            <person name="Young S."/>
            <person name="Zeng Q."/>
            <person name="Gargeya S."/>
            <person name="Fitzgerald M."/>
            <person name="Haas B."/>
            <person name="Abouelleil A."/>
            <person name="Allen A.W."/>
            <person name="Alvarado L."/>
            <person name="Arachchi H.M."/>
            <person name="Berlin A.M."/>
            <person name="Chapman S.B."/>
            <person name="Gainer-Dewar J."/>
            <person name="Goldberg J."/>
            <person name="Griggs A."/>
            <person name="Gujja S."/>
            <person name="Hansen M."/>
            <person name="Howarth C."/>
            <person name="Imamovic A."/>
            <person name="Ireland A."/>
            <person name="Larimer J."/>
            <person name="McCowan C."/>
            <person name="Murphy C."/>
            <person name="Pearson M."/>
            <person name="Poon T.W."/>
            <person name="Priest M."/>
            <person name="Roberts A."/>
            <person name="Saif S."/>
            <person name="Shea T."/>
            <person name="Sisk P."/>
            <person name="Sykes S."/>
            <person name="Wortman J."/>
            <person name="Nusbaum C."/>
            <person name="Birren B."/>
        </authorList>
    </citation>
    <scope>NUCLEOTIDE SEQUENCE [LARGE SCALE GENOMIC DNA]</scope>
    <source>
        <strain evidence="8 9">DSM 19448</strain>
    </source>
</reference>
<dbReference type="InterPro" id="IPR050738">
    <property type="entry name" value="Sulfatase"/>
</dbReference>
<feature type="domain" description="Sulfatase N-terminal" evidence="7">
    <location>
        <begin position="34"/>
        <end position="377"/>
    </location>
</feature>
<dbReference type="PANTHER" id="PTHR42693">
    <property type="entry name" value="ARYLSULFATASE FAMILY MEMBER"/>
    <property type="match status" value="1"/>
</dbReference>
<dbReference type="GO" id="GO:0046872">
    <property type="term" value="F:metal ion binding"/>
    <property type="evidence" value="ECO:0007669"/>
    <property type="project" value="UniProtKB-KW"/>
</dbReference>
<dbReference type="PANTHER" id="PTHR42693:SF53">
    <property type="entry name" value="ENDO-4-O-SULFATASE"/>
    <property type="match status" value="1"/>
</dbReference>
<protein>
    <recommendedName>
        <fullName evidence="7">Sulfatase N-terminal domain-containing protein</fullName>
    </recommendedName>
</protein>
<keyword evidence="3" id="KW-0378">Hydrolase</keyword>
<evidence type="ECO:0000313" key="9">
    <source>
        <dbReference type="Proteomes" id="UP000033047"/>
    </source>
</evidence>
<dbReference type="STRING" id="927665.HMPREF1535_01184"/>
<comment type="PTM">
    <text evidence="5">The conversion to 3-oxoalanine (also known as C-formylglycine, FGly), of a serine or cysteine residue in prokaryotes and of a cysteine residue in eukaryotes, is critical for catalytic activity.</text>
</comment>
<evidence type="ECO:0000256" key="5">
    <source>
        <dbReference type="PIRSR" id="PIRSR600917-52"/>
    </source>
</evidence>
<dbReference type="EMBL" id="AQHV01000008">
    <property type="protein sequence ID" value="KKB57737.1"/>
    <property type="molecule type" value="Genomic_DNA"/>
</dbReference>
<proteinExistence type="inferred from homology"/>
<dbReference type="Gene3D" id="3.40.720.10">
    <property type="entry name" value="Alkaline Phosphatase, subunit A"/>
    <property type="match status" value="1"/>
</dbReference>
<dbReference type="PROSITE" id="PS00523">
    <property type="entry name" value="SULFATASE_1"/>
    <property type="match status" value="1"/>
</dbReference>
<dbReference type="InterPro" id="IPR024607">
    <property type="entry name" value="Sulfatase_CS"/>
</dbReference>
<feature type="chain" id="PRO_5002489545" description="Sulfatase N-terminal domain-containing protein" evidence="6">
    <location>
        <begin position="25"/>
        <end position="513"/>
    </location>
</feature>
<dbReference type="PROSITE" id="PS00149">
    <property type="entry name" value="SULFATASE_2"/>
    <property type="match status" value="1"/>
</dbReference>
<dbReference type="SUPFAM" id="SSF53649">
    <property type="entry name" value="Alkaline phosphatase-like"/>
    <property type="match status" value="1"/>
</dbReference>
<evidence type="ECO:0000256" key="3">
    <source>
        <dbReference type="ARBA" id="ARBA00022801"/>
    </source>
</evidence>
<dbReference type="Gene3D" id="3.30.1120.10">
    <property type="match status" value="1"/>
</dbReference>
<dbReference type="AlphaFoldDB" id="A0A0F5JJW6"/>
<organism evidence="8 9">
    <name type="scientific">Parabacteroides goldsteinii DSM 19448 = WAL 12034</name>
    <dbReference type="NCBI Taxonomy" id="927665"/>
    <lineage>
        <taxon>Bacteria</taxon>
        <taxon>Pseudomonadati</taxon>
        <taxon>Bacteroidota</taxon>
        <taxon>Bacteroidia</taxon>
        <taxon>Bacteroidales</taxon>
        <taxon>Tannerellaceae</taxon>
        <taxon>Parabacteroides</taxon>
    </lineage>
</organism>
<keyword evidence="4" id="KW-0106">Calcium</keyword>
<dbReference type="Proteomes" id="UP000033047">
    <property type="component" value="Unassembled WGS sequence"/>
</dbReference>
<comment type="caution">
    <text evidence="8">The sequence shown here is derived from an EMBL/GenBank/DDBJ whole genome shotgun (WGS) entry which is preliminary data.</text>
</comment>
<name>A0A0F5JJW6_9BACT</name>
<dbReference type="InterPro" id="IPR017850">
    <property type="entry name" value="Alkaline_phosphatase_core_sf"/>
</dbReference>
<feature type="signal peptide" evidence="6">
    <location>
        <begin position="1"/>
        <end position="24"/>
    </location>
</feature>